<gene>
    <name evidence="4" type="ORF">WH50_06820</name>
</gene>
<sequence length="221" mass="25017">MTKPVQAAPVKMGRIRLKRRAAILAAAEQEFACNGFKGTSTSAIAERAGLAKAQVHYYFGSKEDLYQEVLATIMNQWNLTLEDITADDEPAEVLSRYVRAKMHFSRERPELSKIFASEVLRGAPILQTYLGKQQYEWVQSRAAVIRAWVEQGKMRRIDPVQLIIYLWALTQHYADFNTQVLAVMGKDCLTDEEYGELTDQLIDMVLVGCGIATRDTSTHVR</sequence>
<keyword evidence="5" id="KW-1185">Reference proteome</keyword>
<proteinExistence type="predicted"/>
<dbReference type="InterPro" id="IPR023772">
    <property type="entry name" value="DNA-bd_HTH_TetR-type_CS"/>
</dbReference>
<dbReference type="PROSITE" id="PS50977">
    <property type="entry name" value="HTH_TETR_2"/>
    <property type="match status" value="1"/>
</dbReference>
<dbReference type="PANTHER" id="PTHR30328">
    <property type="entry name" value="TRANSCRIPTIONAL REPRESSOR"/>
    <property type="match status" value="1"/>
</dbReference>
<dbReference type="InterPro" id="IPR013573">
    <property type="entry name" value="Tscrpt_reg_YcdC_C"/>
</dbReference>
<dbReference type="InterPro" id="IPR009057">
    <property type="entry name" value="Homeodomain-like_sf"/>
</dbReference>
<dbReference type="InterPro" id="IPR050109">
    <property type="entry name" value="HTH-type_TetR-like_transc_reg"/>
</dbReference>
<dbReference type="PROSITE" id="PS01081">
    <property type="entry name" value="HTH_TETR_1"/>
    <property type="match status" value="1"/>
</dbReference>
<protein>
    <recommendedName>
        <fullName evidence="3">HTH tetR-type domain-containing protein</fullName>
    </recommendedName>
</protein>
<dbReference type="Gene3D" id="1.10.357.10">
    <property type="entry name" value="Tetracycline Repressor, domain 2"/>
    <property type="match status" value="1"/>
</dbReference>
<dbReference type="PRINTS" id="PR00455">
    <property type="entry name" value="HTHTETR"/>
</dbReference>
<dbReference type="Pfam" id="PF00440">
    <property type="entry name" value="TetR_N"/>
    <property type="match status" value="1"/>
</dbReference>
<comment type="caution">
    <text evidence="4">The sequence shown here is derived from an EMBL/GenBank/DDBJ whole genome shotgun (WGS) entry which is preliminary data.</text>
</comment>
<reference evidence="4 5" key="1">
    <citation type="submission" date="2015-03" db="EMBL/GenBank/DDBJ databases">
        <authorList>
            <person name="Krishnan R."/>
            <person name="Midha S."/>
            <person name="Patil P.B."/>
            <person name="Rameshkumar N."/>
        </authorList>
    </citation>
    <scope>NUCLEOTIDE SEQUENCE [LARGE SCALE GENOMIC DNA]</scope>
    <source>
        <strain evidence="4 5">L1E11</strain>
    </source>
</reference>
<feature type="domain" description="HTH tetR-type" evidence="3">
    <location>
        <begin position="17"/>
        <end position="77"/>
    </location>
</feature>
<dbReference type="InterPro" id="IPR036271">
    <property type="entry name" value="Tet_transcr_reg_TetR-rel_C_sf"/>
</dbReference>
<dbReference type="RefSeq" id="WP_110186660.1">
    <property type="nucleotide sequence ID" value="NZ_CP177354.1"/>
</dbReference>
<evidence type="ECO:0000256" key="2">
    <source>
        <dbReference type="PROSITE-ProRule" id="PRU00335"/>
    </source>
</evidence>
<dbReference type="Pfam" id="PF08362">
    <property type="entry name" value="TetR_C_3"/>
    <property type="match status" value="1"/>
</dbReference>
<organism evidence="4 5">
    <name type="scientific">Pokkaliibacter plantistimulans</name>
    <dbReference type="NCBI Taxonomy" id="1635171"/>
    <lineage>
        <taxon>Bacteria</taxon>
        <taxon>Pseudomonadati</taxon>
        <taxon>Pseudomonadota</taxon>
        <taxon>Gammaproteobacteria</taxon>
        <taxon>Oceanospirillales</taxon>
        <taxon>Balneatrichaceae</taxon>
        <taxon>Pokkaliibacter</taxon>
    </lineage>
</organism>
<evidence type="ECO:0000256" key="1">
    <source>
        <dbReference type="ARBA" id="ARBA00023125"/>
    </source>
</evidence>
<dbReference type="SUPFAM" id="SSF46689">
    <property type="entry name" value="Homeodomain-like"/>
    <property type="match status" value="1"/>
</dbReference>
<evidence type="ECO:0000259" key="3">
    <source>
        <dbReference type="PROSITE" id="PS50977"/>
    </source>
</evidence>
<dbReference type="PANTHER" id="PTHR30328:SF54">
    <property type="entry name" value="HTH-TYPE TRANSCRIPTIONAL REPRESSOR SCO4008"/>
    <property type="match status" value="1"/>
</dbReference>
<evidence type="ECO:0000313" key="4">
    <source>
        <dbReference type="EMBL" id="PXF32030.1"/>
    </source>
</evidence>
<dbReference type="InterPro" id="IPR001647">
    <property type="entry name" value="HTH_TetR"/>
</dbReference>
<dbReference type="SUPFAM" id="SSF48498">
    <property type="entry name" value="Tetracyclin repressor-like, C-terminal domain"/>
    <property type="match status" value="1"/>
</dbReference>
<dbReference type="Gene3D" id="1.10.10.60">
    <property type="entry name" value="Homeodomain-like"/>
    <property type="match status" value="1"/>
</dbReference>
<evidence type="ECO:0000313" key="5">
    <source>
        <dbReference type="Proteomes" id="UP000248090"/>
    </source>
</evidence>
<feature type="DNA-binding region" description="H-T-H motif" evidence="2">
    <location>
        <begin position="40"/>
        <end position="59"/>
    </location>
</feature>
<name>A0ABX5M250_9GAMM</name>
<keyword evidence="1 2" id="KW-0238">DNA-binding</keyword>
<dbReference type="EMBL" id="LAPT01000027">
    <property type="protein sequence ID" value="PXF32030.1"/>
    <property type="molecule type" value="Genomic_DNA"/>
</dbReference>
<dbReference type="Proteomes" id="UP000248090">
    <property type="component" value="Unassembled WGS sequence"/>
</dbReference>
<accession>A0ABX5M250</accession>